<dbReference type="Gene3D" id="3.30.2160.10">
    <property type="entry name" value="Hect, E3 ligase catalytic domain"/>
    <property type="match status" value="1"/>
</dbReference>
<dbReference type="GO" id="GO:0016567">
    <property type="term" value="P:protein ubiquitination"/>
    <property type="evidence" value="ECO:0007669"/>
    <property type="project" value="UniProtKB-UniPathway"/>
</dbReference>
<feature type="domain" description="UBA" evidence="20">
    <location>
        <begin position="2543"/>
        <end position="2600"/>
    </location>
</feature>
<dbReference type="KEGG" id="cvn:111127369"/>
<dbReference type="SMART" id="SM00119">
    <property type="entry name" value="HECTc"/>
    <property type="match status" value="1"/>
</dbReference>
<dbReference type="Pfam" id="PF25390">
    <property type="entry name" value="WD40_RLD"/>
    <property type="match status" value="4"/>
</dbReference>
<dbReference type="InterPro" id="IPR015940">
    <property type="entry name" value="UBA"/>
</dbReference>
<evidence type="ECO:0000256" key="19">
    <source>
        <dbReference type="SAM" id="MobiDB-lite"/>
    </source>
</evidence>
<dbReference type="InterPro" id="IPR014722">
    <property type="entry name" value="Rib_uL2_dom2"/>
</dbReference>
<feature type="region of interest" description="Disordered" evidence="19">
    <location>
        <begin position="4928"/>
        <end position="4955"/>
    </location>
</feature>
<dbReference type="PANTHER" id="PTHR22872:SF2">
    <property type="entry name" value="INHIBITOR OF BRUTON TYROSINE KINASE"/>
    <property type="match status" value="1"/>
</dbReference>
<evidence type="ECO:0000256" key="16">
    <source>
        <dbReference type="PROSITE-ProRule" id="PRU00104"/>
    </source>
</evidence>
<dbReference type="PROSITE" id="PS50135">
    <property type="entry name" value="ZF_ZZ_2"/>
    <property type="match status" value="1"/>
</dbReference>
<evidence type="ECO:0000256" key="11">
    <source>
        <dbReference type="ARBA" id="ARBA00022786"/>
    </source>
</evidence>
<dbReference type="CDD" id="cd08664">
    <property type="entry name" value="APC10-HERC2"/>
    <property type="match status" value="1"/>
</dbReference>
<dbReference type="FunFam" id="2.130.10.30:FF:000003">
    <property type="entry name" value="E3 ubiquitin-protein ligase HERC2 isoform X1"/>
    <property type="match status" value="1"/>
</dbReference>
<feature type="region of interest" description="Disordered" evidence="19">
    <location>
        <begin position="1587"/>
        <end position="1615"/>
    </location>
</feature>
<feature type="compositionally biased region" description="Polar residues" evidence="19">
    <location>
        <begin position="181"/>
        <end position="208"/>
    </location>
</feature>
<dbReference type="PROSITE" id="PS00626">
    <property type="entry name" value="RCC1_2"/>
    <property type="match status" value="1"/>
</dbReference>
<dbReference type="UniPathway" id="UPA00143"/>
<dbReference type="InterPro" id="IPR021097">
    <property type="entry name" value="CPH_domain"/>
</dbReference>
<dbReference type="FunFam" id="2.30.30.30:FF:000015">
    <property type="entry name" value="E3 ubiquitin-protein ligase HERC2"/>
    <property type="match status" value="1"/>
</dbReference>
<keyword evidence="6" id="KW-0597">Phosphoprotein</keyword>
<evidence type="ECO:0000256" key="4">
    <source>
        <dbReference type="ARBA" id="ARBA00012485"/>
    </source>
</evidence>
<feature type="repeat" description="RCC1" evidence="18">
    <location>
        <begin position="3287"/>
        <end position="3338"/>
    </location>
</feature>
<organism evidence="26 28">
    <name type="scientific">Crassostrea virginica</name>
    <name type="common">Eastern oyster</name>
    <dbReference type="NCBI Taxonomy" id="6565"/>
    <lineage>
        <taxon>Eukaryota</taxon>
        <taxon>Metazoa</taxon>
        <taxon>Spiralia</taxon>
        <taxon>Lophotrochozoa</taxon>
        <taxon>Mollusca</taxon>
        <taxon>Bivalvia</taxon>
        <taxon>Autobranchia</taxon>
        <taxon>Pteriomorphia</taxon>
        <taxon>Ostreida</taxon>
        <taxon>Ostreoidea</taxon>
        <taxon>Ostreidae</taxon>
        <taxon>Crassostrea</taxon>
    </lineage>
</organism>
<evidence type="ECO:0000256" key="1">
    <source>
        <dbReference type="ARBA" id="ARBA00000885"/>
    </source>
</evidence>
<dbReference type="SMART" id="SM01337">
    <property type="entry name" value="APC10"/>
    <property type="match status" value="1"/>
</dbReference>
<feature type="repeat" description="RCC1" evidence="18">
    <location>
        <begin position="582"/>
        <end position="633"/>
    </location>
</feature>
<feature type="repeat" description="RCC1" evidence="18">
    <location>
        <begin position="4180"/>
        <end position="4231"/>
    </location>
</feature>
<feature type="repeat" description="RCC1" evidence="18">
    <location>
        <begin position="4390"/>
        <end position="4441"/>
    </location>
</feature>
<evidence type="ECO:0000256" key="12">
    <source>
        <dbReference type="ARBA" id="ARBA00022833"/>
    </source>
</evidence>
<dbReference type="Gene3D" id="3.10.120.10">
    <property type="entry name" value="Cytochrome b5-like heme/steroid binding domain"/>
    <property type="match status" value="1"/>
</dbReference>
<dbReference type="InterPro" id="IPR037976">
    <property type="entry name" value="HERC2_APC10"/>
</dbReference>
<dbReference type="SUPFAM" id="SSF46934">
    <property type="entry name" value="UBA-like"/>
    <property type="match status" value="1"/>
</dbReference>
<feature type="region of interest" description="Disordered" evidence="19">
    <location>
        <begin position="2607"/>
        <end position="2665"/>
    </location>
</feature>
<dbReference type="Gene3D" id="2.30.30.40">
    <property type="entry name" value="SH3 Domains"/>
    <property type="match status" value="1"/>
</dbReference>
<feature type="repeat" description="RCC1" evidence="18">
    <location>
        <begin position="3126"/>
        <end position="3180"/>
    </location>
</feature>
<dbReference type="OrthoDB" id="239701at2759"/>
<feature type="repeat" description="RCC1" evidence="18">
    <location>
        <begin position="530"/>
        <end position="581"/>
    </location>
</feature>
<dbReference type="Gene3D" id="2.130.10.30">
    <property type="entry name" value="Regulator of chromosome condensation 1/beta-lactamase-inhibitor protein II"/>
    <property type="match status" value="3"/>
</dbReference>
<keyword evidence="12" id="KW-0862">Zinc</keyword>
<name>A0A8B8DJA1_CRAVI</name>
<proteinExistence type="predicted"/>
<dbReference type="Proteomes" id="UP000694844">
    <property type="component" value="Chromosome 3"/>
</dbReference>
<dbReference type="Pfam" id="PF06701">
    <property type="entry name" value="MIB_HERC2"/>
    <property type="match status" value="1"/>
</dbReference>
<dbReference type="InterPro" id="IPR037252">
    <property type="entry name" value="Mib_Herc2_sf"/>
</dbReference>
<accession>A0A8B8DJA1</accession>
<evidence type="ECO:0000259" key="22">
    <source>
        <dbReference type="PROSITE" id="PS50237"/>
    </source>
</evidence>
<keyword evidence="13" id="KW-0206">Cytoskeleton</keyword>
<feature type="region of interest" description="Disordered" evidence="19">
    <location>
        <begin position="2501"/>
        <end position="2553"/>
    </location>
</feature>
<feature type="repeat" description="RCC1" evidence="18">
    <location>
        <begin position="4286"/>
        <end position="4337"/>
    </location>
</feature>
<evidence type="ECO:0000256" key="18">
    <source>
        <dbReference type="PROSITE-ProRule" id="PRU00235"/>
    </source>
</evidence>
<feature type="repeat" description="RCC1" evidence="18">
    <location>
        <begin position="4338"/>
        <end position="4389"/>
    </location>
</feature>
<evidence type="ECO:0000256" key="15">
    <source>
        <dbReference type="ARBA" id="ARBA00081609"/>
    </source>
</evidence>
<feature type="compositionally biased region" description="Acidic residues" evidence="19">
    <location>
        <begin position="2501"/>
        <end position="2513"/>
    </location>
</feature>
<keyword evidence="26" id="KW-1185">Reference proteome</keyword>
<dbReference type="PROSITE" id="PS50237">
    <property type="entry name" value="HECT"/>
    <property type="match status" value="1"/>
</dbReference>
<dbReference type="PANTHER" id="PTHR22872">
    <property type="entry name" value="BTK-BINDING PROTEIN-RELATED"/>
    <property type="match status" value="1"/>
</dbReference>
<dbReference type="InterPro" id="IPR035983">
    <property type="entry name" value="Hect_E3_ubiquitin_ligase"/>
</dbReference>
<dbReference type="PRINTS" id="PR00633">
    <property type="entry name" value="RCCNDNSATION"/>
</dbReference>
<dbReference type="InterPro" id="IPR036400">
    <property type="entry name" value="Cyt_B5-like_heme/steroid_sf"/>
</dbReference>
<comment type="catalytic activity">
    <reaction evidence="1">
        <text>S-ubiquitinyl-[E2 ubiquitin-conjugating enzyme]-L-cysteine + [acceptor protein]-L-lysine = [E2 ubiquitin-conjugating enzyme]-L-cysteine + N(6)-ubiquitinyl-[acceptor protein]-L-lysine.</text>
        <dbReference type="EC" id="2.3.2.26"/>
    </reaction>
</comment>
<evidence type="ECO:0000256" key="9">
    <source>
        <dbReference type="ARBA" id="ARBA00022737"/>
    </source>
</evidence>
<keyword evidence="9" id="KW-0677">Repeat</keyword>
<feature type="domain" description="DOC" evidence="24">
    <location>
        <begin position="2876"/>
        <end position="3053"/>
    </location>
</feature>
<evidence type="ECO:0000313" key="27">
    <source>
        <dbReference type="RefSeq" id="XP_022328226.1"/>
    </source>
</evidence>
<dbReference type="SMART" id="SM01117">
    <property type="entry name" value="Cyt-b5"/>
    <property type="match status" value="1"/>
</dbReference>
<feature type="region of interest" description="Disordered" evidence="19">
    <location>
        <begin position="1645"/>
        <end position="1674"/>
    </location>
</feature>
<evidence type="ECO:0000256" key="8">
    <source>
        <dbReference type="ARBA" id="ARBA00022723"/>
    </source>
</evidence>
<feature type="compositionally biased region" description="Polar residues" evidence="19">
    <location>
        <begin position="2640"/>
        <end position="2665"/>
    </location>
</feature>
<feature type="repeat" description="RCC1" evidence="18">
    <location>
        <begin position="3181"/>
        <end position="3232"/>
    </location>
</feature>
<feature type="domain" description="MIB/HERC2" evidence="25">
    <location>
        <begin position="1922"/>
        <end position="1995"/>
    </location>
</feature>
<dbReference type="SUPFAM" id="SSF63748">
    <property type="entry name" value="Tudor/PWWP/MBT"/>
    <property type="match status" value="1"/>
</dbReference>
<dbReference type="Pfam" id="PF11515">
    <property type="entry name" value="Cul7"/>
    <property type="match status" value="1"/>
</dbReference>
<dbReference type="SMART" id="SM00291">
    <property type="entry name" value="ZnF_ZZ"/>
    <property type="match status" value="1"/>
</dbReference>
<dbReference type="SUPFAM" id="SSF56204">
    <property type="entry name" value="Hect, E3 ligase catalytic domain"/>
    <property type="match status" value="1"/>
</dbReference>
<evidence type="ECO:0000313" key="26">
    <source>
        <dbReference type="Proteomes" id="UP000694844"/>
    </source>
</evidence>
<dbReference type="InterPro" id="IPR043145">
    <property type="entry name" value="Znf_ZZ_sf"/>
</dbReference>
<dbReference type="Pfam" id="PF03256">
    <property type="entry name" value="ANAPC10"/>
    <property type="match status" value="1"/>
</dbReference>
<evidence type="ECO:0000259" key="21">
    <source>
        <dbReference type="PROSITE" id="PS50135"/>
    </source>
</evidence>
<dbReference type="InterPro" id="IPR058923">
    <property type="entry name" value="RCC1-like_dom"/>
</dbReference>
<evidence type="ECO:0000313" key="28">
    <source>
        <dbReference type="RefSeq" id="XP_022328227.1"/>
    </source>
</evidence>
<evidence type="ECO:0000256" key="7">
    <source>
        <dbReference type="ARBA" id="ARBA00022679"/>
    </source>
</evidence>
<dbReference type="SUPFAM" id="SSF49785">
    <property type="entry name" value="Galactose-binding domain-like"/>
    <property type="match status" value="1"/>
</dbReference>
<dbReference type="InterPro" id="IPR051625">
    <property type="entry name" value="Signaling_Regulatory_Domain"/>
</dbReference>
<dbReference type="Gene3D" id="2.30.30.30">
    <property type="match status" value="1"/>
</dbReference>
<dbReference type="Pfam" id="PF00632">
    <property type="entry name" value="HECT"/>
    <property type="match status" value="1"/>
</dbReference>
<sequence>MSWSVDTKLRPQQRLDKRWVKTNLQGIFNRDELSSLWNELVKEGEISVSHNDGLINTAGVLARKGETGKYYCGMKVLTCSCCDGHCGPDNGCNCLPCQKLDQEEEQQHREDLTYPKQSQPVINSWTWGEQPDSDQLKQCLKSVLYEHQRLCTEAYCTSASITRLQQRIAILQRFFIALGRQSPNEGRQPSKKSQADQTNLNKQKSSLKPTEKATMGLARVGSRAALSFAFAFLRRAWRSGEDSDLCSELLQESLEALQSLPEATLFEESLVSSVWLEVVDRASSFLQGVVKGTSNSQSATPSKIPIQDQQMALCLLLELSVQRGSLSHVLSAVLLLLNLWNNGCQESDNRISSGLNSAPLIHLLQRFQAIKGAKPMSETHTISPTEIFLNFLTYPEDPNTLIDLRMSAVVIMSHLDRLVVPYLQPSTTQKSMTQGNSQEVVGLGWLGWAAEGGTTGPYGMDFFTDIGGVQQIACSERCCLILSKAGKVYMLYYTSLSPTLQQLNGFGDREVIRIATHPDGKHYMGLTSDGDVYSWGNGDGGKLGHGDYINREEPVLITGLSGKQVAKICCGSTYSVALTTNGEVYSWGKGNFGRLGHGSSEDQTTPILLKFFKGHRIVDIACGSGDAQTLAVTDSGAVYSWGDGDYGKLGRGGNDGCKTPKVVEKLMGQEVVRVYCGPQFSLALTKSGVVYSWGKGDNFRLGHGTEDHVRHPKQIEGLASKRVKDISIGSLHCMAVTEDGELYGWGRNEQGQLGNASISNLTEPTLIAGMEGKNIIGVACGPNQTVAWTSGGQWMVGSRVPFIVDVCKSTFEQLDELLGEVCLDMDGQSDWPPPQDKECLAVAGLNLLNLQFYATICQLESTELLGLGPGSPLVTSLKQRVVSLASNVGVINTVQLAAQNALQSGWSILLPTAEERARTLSTLLSNEVCGHDANVMSPGQRFMTDLLVSSLMADGGLESALEAAIKNEVTGIEGKKEKEVSSELLACEKSGDIESSPLDPYPSESDENGATIPLLQLIQQLLRNSASYSLSHLEDISKDHFLKAEERDVCDTSPSLDLLLQVQRLLVSRIFPLDGEGPMPTVGTEKELQFLGAGSLLRKYMLLLCNHVALILPQATSLACTSSKHFSVVSQVLHKDVTGVLLPEMVTSMVLLQLKAPGVIHSSRSVPVLEEILDILDNFNKLAPGLDRDDKEDLSWPGVWSYTLEKYTQKSIDDINVIRQADLENHNKDGGLWVVIHGKVYDIQEFKAQAPCGSEKLLQYAAQDATKAFELQHHSDEARELMKSFYVGQYLDPKKDIVQTSDTSTASSPLMDTQRTLGVLLGLQAAYQARGTRRSPEEEEYHEWLKSEFFAGGLQVLQPKNQFEEEKGESRGSASGGTTPGATPTSEVKHMPGLSEKEKLFDRQASQADTSRPFLASLAEGRVQDPAVKIFLTIMEKYLKHHHLFSLEFPLDHPLEEVSRILLAVLLKHHDLGHAALAIVEQGEHPKHSVPRSISELFKVVSTTKRSLIQVHQEQGRSYKEVCAPVIERCRFLFNELRPAIGNEVNAVSRSCLLKSIPRWKQVSIKMMEDKRRSKRCKGVPLVTVEEEEQVDSKVENDAGAQGGESGERADSVDNAVNLPPEVEAVEKVKPEEGGEEEVKVFPKGGAPKKVEEPTGGTTSQDHKVKGHRKRHDSWKDIASTVTSSQKFNWLRQRMTGHIADMPLLNKIIEFVLYEHPIDIEKLRRSLHHQVERAQLRLSGIQTMLALVHRDYLLGSCKYAILCGWQGLLTIGERVCTPIPHCLSDVQLIPPCDRILLEMTYSDLYKWAIKELRTAVMQADMKFKSRGINPAIPPVDTSKERLSLGALPQSRFILAMLGILVSEHQSSSLSLLINSGILGLSQTLMRLVGPDPDRVLQDNMVSMCAVLEEQKHKKQAAPVPISGPELAAMMKIGTRVMRGVDWKWGDQDGPAPSLGRVIGELGDDGWIRVHWDTGSTNSYRMGKEGKYDLKLAEPPEMPDNDENEEEDLETVFLNVDPVKAESKHPTAVIRRSTLYLLRNLSLSCGIYAEKAQKEAVSALCGLMRKILDAGCNYGINSNYIPTQIASEQHYSWCTLGFVRAVATSPVICEALSSQKWIDLLLKILEEEKPSQPTKNIIKQILILRFLESVLPHWSKKTDQSRVSAIVERLFNLLGKVIMGCSADPTLFSPNDALRKGHKPCVSVSLTASYTSTVAEEIVCLLRTLHVSECWNSHINLYITNQLVNIGDMMVEKVSPSQELVSEGTALVDRLPIVLACLAVIGGVDNRARLGGSVEHEEMGSGTIARITSKGKIHVQFKDGSLRACRLTELTVTSGQEFCVSKLDMTPNVIKMWSAIVGYTATGLKMEKDFPKDRLLVSSTTSMESEHTTASGVDVRELRKQQLKLGLLRASRVLLSCQPHLRQILSGISVVDQGLLEVEGVGEEIGDEDPESDSAPANTILQQLMSVATQPSPIKAVFSRDELEGAALAVAQYLTATSLLEVDDSESSESESENELLPPVRPPAEVPPSNVNRNKPKKPRNQEPRNQEPPPEVNPVVTQLMEMGFPKRNVKLALKAIGSSSLVPNPDQPSIEALVGWLIEHPQISAHELTNPDSESEDYSSDSDASSEDFEEENSFDVNSEVVSYGNTSNEASSGLTPPTSTTQQTYKKRADFLSNDEYAMYVRDTIQPNMSVRCCRTYEEVHEGDIGKVVKLDRDGLHDLNIQADWQRKGGTYWVRYIHVEILGFMGNETGPCQKISVGDKVHVKPSVVTPTYKWGSVSHNCIGTVTAINANGRDLTVDFPQQSHWTGVIDEMEIVPSSHPGIGCDECDLFPIVGPRYKCQKCANYDMCENCFRIKKHKHSHVFTKIPEPDSEPTYAGKAGKQRRKYGVLSSRSIIDDWGTCVKAITVSSRENHAHRLVNGNNGYWQSSGSQGKHWIRLEMQPDILLHRLYMKVEPSDSSYMPSLVVISAGDTLNSMKEIRAVNITSAESVVTLLQDLNDYFRFIEIGIKQCRSSGIDCKVHGLTILGRLRSDEDDAAANFSFLASDREEEEDEKVVSSSLKKKKKSATKEIQTNVFCWGLNDKDQLGGPKGSKIKLPTLNDNLSALRCVQIVGGSKSLFCVTQEGKVYACGEATNGRLGLGITTGTVSVPRQISSLSQYVIKKVAVHSGGRHSLALTTDGKVFSWGEGDDGKLGHFSRWNCDKPRLIEHLKSKRVRDIACGSSHSAAITSNGDLYTWGLGEYGRLGHGDNTTQLKPKQVKALSHEHVIQVACGSRDAQTLALTNDGKVYSWGDGDFGKLGRGGSEGCNVPHEVDRLRDQKVCQIECGAQFSLALTKSGQVWTWGKGDYFRLGHGTDAHVRKPQIVEGLKGKKIVHVAVGALHCLAVTDTGQVFAWGDNDHGQQGNGTTTVNRKPALVVLEGYKISKVACGSSHSIAWATTDMSVPTAHEPVLFSTSRDALGATLLGVNDTNMDENSVSSSSSLCITSKASRPSLAKIILSQDSDISKQQALGYILTALQILYSRDAIVKSLETDGQPMPVSADMKHLTMATSLSASVDDLPATGREDVTHREGTEEVLDHTDIQLTVGETITEAIGGAHSEISSYTSMQSLAALVPMETSIMAETLTSADEVMSTIETGQTNYPTGLDDFTVRMSVNDARNLVELLKLAVATRMGESAKESLSEVLSRLARAYSQVAEMLLELCVTELEDVATDRVCGRLPQPVVQESPHPYSDDASLSGTVKIPGADSLRVEFDRRCSTERRHDPLTISDSSGRTLAVKSGREWSDWSQELRIDGDELRWKFVSDGSVNGWGWYFTVYPIMPAAAPMDMLSDRTVLSRPSIDLVTCLLDFKLEMNLDRNIVTRLAATLAANAQLSSLGSSQRMWALQKLRKLMTYNADQIINVNTLLASPTLEISESELASRSSTALLSSSSVTSLVKGLPEALQRQYDYEDPIVRSGKHLMHSPFFKELVALACDLELDKLSCCSEAHKWAWFRRYCMAARVATGIVQRTAFPIAFLEEVRKKIQDISGDEEDSTYVHENHDIFKQEQDEQLLLWLNRKPEEWTLSWGGSGQIWGWGHNHRGQLGGVDGAKVKQPVSCEALAVTRPIQLVGGEQTLFAVTAEGKVFATGYGAGGRLGVGGTESVSHPTQLESIQHVFIKKLAVNSGGKHCLALSAEGEVYSWGEGEDGKLGHGNRSPCDRPRVIDSLRGKEVVDIAAGGAHSACITANGELYTWGKGRYGRLGHGDSEDQPRPKLVEALKSCRVIDVACGSGDAQTLCITDDDNVWSWGDGDYGKLGRGGSDGCKVPMKIDTLQGQGVMKVECGSQFSVALTKGGAVFTWGKGDYHRLGHGSDDHVRRPRRVSALQNKRVIDVACGSLHCVACTDSGEVYSWGDNDEGQLGDGTTNAIQRPRLVASLLGKKINRVACGSAHSLAWSTNKAVSAGKLPTDIPMEYNHLQGIHITGLRNRLILLHHFSDLFCPSIPMFDLQDRRQVEVQNDIIAGLDNLRGVIVSSVKEAAFRKVVQATMVRDKQHGPVVELNRLQVKRARSKGGYAGPDGTKSVFGQMANKLSSFGADSLMLPHRVWKVKFVGESVDDCGGGYSESVAEMCDELQNGSLPLLIVTPNGRGESGANRDCFIFNPMAKSPVHVNMFKFLGMLFGIAIRTGSPLSLNIAEPVWKQVAGMPLSLSDLAEIDKDWLPGLIYIKDLTDDKLEMPFSIPSSSGQEVQLSSKHSKITPANKLEYIKQAINYRLHEFDDQVKWVREGMSKVIPVPLLSLFTGLELETMACGSPDIPLYLLKSVATYKGVDATAPLVNWFWEVMEELSNNERSLFLRFVWGRTRLPRSIADFRGRDFVLQVLDKYNPPDHFLPESYTCFFLLKMPRYSCKPVLREKLKYAIHFCRSIDTDDYARVALTGEIMVSSTPEASEDSEDIYSMESDGEIVDSDSSLV</sequence>
<evidence type="ECO:0000256" key="10">
    <source>
        <dbReference type="ARBA" id="ARBA00022771"/>
    </source>
</evidence>
<dbReference type="Gene3D" id="2.60.120.260">
    <property type="entry name" value="Galactose-binding domain-like"/>
    <property type="match status" value="1"/>
</dbReference>
<feature type="domain" description="ZZ-type" evidence="21">
    <location>
        <begin position="2820"/>
        <end position="2872"/>
    </location>
</feature>
<dbReference type="PROSITE" id="PS50012">
    <property type="entry name" value="RCC1_3"/>
    <property type="match status" value="19"/>
</dbReference>
<feature type="domain" description="HECT" evidence="22">
    <location>
        <begin position="4580"/>
        <end position="4917"/>
    </location>
</feature>
<dbReference type="GO" id="GO:0008270">
    <property type="term" value="F:zinc ion binding"/>
    <property type="evidence" value="ECO:0007669"/>
    <property type="project" value="UniProtKB-KW"/>
</dbReference>
<dbReference type="GO" id="GO:0061630">
    <property type="term" value="F:ubiquitin protein ligase activity"/>
    <property type="evidence" value="ECO:0007669"/>
    <property type="project" value="UniProtKB-EC"/>
</dbReference>
<protein>
    <recommendedName>
        <fullName evidence="4">HECT-type E3 ubiquitin transferase</fullName>
        <ecNumber evidence="4">2.3.2.26</ecNumber>
    </recommendedName>
    <alternativeName>
        <fullName evidence="14">HECT domain and RCC1-like domain-containing protein 2</fullName>
    </alternativeName>
    <alternativeName>
        <fullName evidence="15">HECT-type E3 ubiquitin transferase HERC2</fullName>
    </alternativeName>
</protein>
<evidence type="ECO:0000259" key="20">
    <source>
        <dbReference type="PROSITE" id="PS50030"/>
    </source>
</evidence>
<dbReference type="FunFam" id="3.30.2410.10:FF:000006">
    <property type="entry name" value="probable E3 ubiquitin-protein ligase HERC1 isoform X2"/>
    <property type="match status" value="1"/>
</dbReference>
<feature type="repeat" description="RCC1" evidence="18">
    <location>
        <begin position="4074"/>
        <end position="4125"/>
    </location>
</feature>
<dbReference type="InterPro" id="IPR008979">
    <property type="entry name" value="Galactose-bd-like_sf"/>
</dbReference>
<dbReference type="Gene3D" id="3.30.60.90">
    <property type="match status" value="1"/>
</dbReference>
<keyword evidence="11 16" id="KW-0833">Ubl conjugation pathway</keyword>
<evidence type="ECO:0000256" key="3">
    <source>
        <dbReference type="ARBA" id="ARBA00004906"/>
    </source>
</evidence>
<feature type="repeat" description="RCC1" evidence="18">
    <location>
        <begin position="3233"/>
        <end position="3284"/>
    </location>
</feature>
<dbReference type="InterPro" id="IPR000433">
    <property type="entry name" value="Znf_ZZ"/>
</dbReference>
<dbReference type="PROSITE" id="PS50255">
    <property type="entry name" value="CYTOCHROME_B5_2"/>
    <property type="match status" value="1"/>
</dbReference>
<dbReference type="SUPFAM" id="SSF50985">
    <property type="entry name" value="RCC1/BLIP-II"/>
    <property type="match status" value="3"/>
</dbReference>
<feature type="repeat" description="RCC1" evidence="18">
    <location>
        <begin position="4126"/>
        <end position="4179"/>
    </location>
</feature>
<evidence type="ECO:0000256" key="6">
    <source>
        <dbReference type="ARBA" id="ARBA00022553"/>
    </source>
</evidence>
<dbReference type="InterPro" id="IPR009091">
    <property type="entry name" value="RCC1/BLIP-II"/>
</dbReference>
<keyword evidence="10 17" id="KW-0863">Zinc-finger</keyword>
<dbReference type="EC" id="2.3.2.26" evidence="4"/>
<comment type="subcellular location">
    <subcellularLocation>
        <location evidence="2">Cytoplasm</location>
        <location evidence="2">Cytoskeleton</location>
        <location evidence="2">Microtubule organizing center</location>
        <location evidence="2">Centrosome</location>
        <location evidence="2">Centriole</location>
    </subcellularLocation>
</comment>
<feature type="repeat" description="RCC1" evidence="18">
    <location>
        <begin position="3391"/>
        <end position="3441"/>
    </location>
</feature>
<dbReference type="InterPro" id="IPR010606">
    <property type="entry name" value="Mib_Herc2"/>
</dbReference>
<feature type="repeat" description="RCC1" evidence="18">
    <location>
        <begin position="636"/>
        <end position="687"/>
    </location>
</feature>
<keyword evidence="5" id="KW-0963">Cytoplasm</keyword>
<evidence type="ECO:0000256" key="13">
    <source>
        <dbReference type="ARBA" id="ARBA00023212"/>
    </source>
</evidence>
<evidence type="ECO:0000256" key="17">
    <source>
        <dbReference type="PROSITE-ProRule" id="PRU00228"/>
    </source>
</evidence>
<dbReference type="PROSITE" id="PS01357">
    <property type="entry name" value="ZF_ZZ_1"/>
    <property type="match status" value="1"/>
</dbReference>
<dbReference type="GO" id="GO:0005814">
    <property type="term" value="C:centriole"/>
    <property type="evidence" value="ECO:0007669"/>
    <property type="project" value="UniProtKB-SubCell"/>
</dbReference>
<evidence type="ECO:0000256" key="14">
    <source>
        <dbReference type="ARBA" id="ARBA00080834"/>
    </source>
</evidence>
<keyword evidence="8" id="KW-0479">Metal-binding</keyword>
<evidence type="ECO:0000256" key="5">
    <source>
        <dbReference type="ARBA" id="ARBA00022490"/>
    </source>
</evidence>
<comment type="pathway">
    <text evidence="3">Protein modification; protein ubiquitination.</text>
</comment>
<evidence type="ECO:0000259" key="24">
    <source>
        <dbReference type="PROSITE" id="PS51284"/>
    </source>
</evidence>
<dbReference type="Pfam" id="PF00569">
    <property type="entry name" value="ZZ"/>
    <property type="match status" value="1"/>
</dbReference>
<dbReference type="SUPFAM" id="SSF55856">
    <property type="entry name" value="Cytochrome b5-like heme/steroid binding domain"/>
    <property type="match status" value="1"/>
</dbReference>
<feature type="repeat" description="RCC1" evidence="18">
    <location>
        <begin position="4232"/>
        <end position="4283"/>
    </location>
</feature>
<evidence type="ECO:0000256" key="2">
    <source>
        <dbReference type="ARBA" id="ARBA00004114"/>
    </source>
</evidence>
<feature type="domain" description="Cytochrome b5 heme-binding" evidence="23">
    <location>
        <begin position="1215"/>
        <end position="1291"/>
    </location>
</feature>
<gene>
    <name evidence="27 28" type="primary">LOC111127369</name>
</gene>
<dbReference type="GeneID" id="111127369"/>
<keyword evidence="7" id="KW-0808">Transferase</keyword>
<reference evidence="27 28" key="1">
    <citation type="submission" date="2025-04" db="UniProtKB">
        <authorList>
            <consortium name="RefSeq"/>
        </authorList>
    </citation>
    <scope>IDENTIFICATION</scope>
    <source>
        <tissue evidence="27 28">Whole sample</tissue>
    </source>
</reference>
<feature type="repeat" description="RCC1" evidence="18">
    <location>
        <begin position="3074"/>
        <end position="3125"/>
    </location>
</feature>
<dbReference type="PROSITE" id="PS51416">
    <property type="entry name" value="MIB_HERC2"/>
    <property type="match status" value="1"/>
</dbReference>
<dbReference type="Gene3D" id="1.10.8.10">
    <property type="entry name" value="DNA helicase RuvA subunit, C-terminal domain"/>
    <property type="match status" value="1"/>
</dbReference>
<feature type="region of interest" description="Disordered" evidence="19">
    <location>
        <begin position="181"/>
        <end position="211"/>
    </location>
</feature>
<feature type="active site" description="Glycyl thioester intermediate" evidence="16">
    <location>
        <position position="4880"/>
    </location>
</feature>
<evidence type="ECO:0000259" key="23">
    <source>
        <dbReference type="PROSITE" id="PS50255"/>
    </source>
</evidence>
<dbReference type="RefSeq" id="XP_022328227.1">
    <property type="nucleotide sequence ID" value="XM_022472519.1"/>
</dbReference>
<dbReference type="InterPro" id="IPR004939">
    <property type="entry name" value="APC_su10/DOC_dom"/>
</dbReference>
<feature type="region of interest" description="Disordered" evidence="19">
    <location>
        <begin position="1362"/>
        <end position="1393"/>
    </location>
</feature>
<dbReference type="CDD" id="cd14402">
    <property type="entry name" value="UBA_HERC2"/>
    <property type="match status" value="1"/>
</dbReference>
<evidence type="ECO:0000259" key="25">
    <source>
        <dbReference type="PROSITE" id="PS51416"/>
    </source>
</evidence>
<dbReference type="PROSITE" id="PS50030">
    <property type="entry name" value="UBA"/>
    <property type="match status" value="1"/>
</dbReference>
<feature type="compositionally biased region" description="Acidic residues" evidence="19">
    <location>
        <begin position="4931"/>
        <end position="4949"/>
    </location>
</feature>
<dbReference type="FunFam" id="2.130.10.30:FF:000006">
    <property type="entry name" value="E3 ubiquitin-protein ligase HERC2 isoform X1"/>
    <property type="match status" value="1"/>
</dbReference>
<dbReference type="InterPro" id="IPR000569">
    <property type="entry name" value="HECT_dom"/>
</dbReference>
<feature type="compositionally biased region" description="Acidic residues" evidence="19">
    <location>
        <begin position="2613"/>
        <end position="2634"/>
    </location>
</feature>
<feature type="repeat" description="RCC1" evidence="18">
    <location>
        <begin position="688"/>
        <end position="739"/>
    </location>
</feature>
<dbReference type="InterPro" id="IPR009060">
    <property type="entry name" value="UBA-like_sf"/>
</dbReference>
<dbReference type="CDD" id="cd00078">
    <property type="entry name" value="HECTc"/>
    <property type="match status" value="1"/>
</dbReference>
<dbReference type="InterPro" id="IPR000408">
    <property type="entry name" value="Reg_chr_condens"/>
</dbReference>
<dbReference type="FunFam" id="2.30.30.40:FF:000074">
    <property type="entry name" value="E3 ubiquitin-protein ligase HERC2 isoform X1"/>
    <property type="match status" value="1"/>
</dbReference>
<dbReference type="FunFam" id="2.130.10.30:FF:000004">
    <property type="entry name" value="E3 ubiquitin-protein ligase HERC2 isoform X2"/>
    <property type="match status" value="1"/>
</dbReference>
<dbReference type="InterPro" id="IPR001199">
    <property type="entry name" value="Cyt_B5-like_heme/steroid-bd"/>
</dbReference>
<dbReference type="RefSeq" id="XP_022328226.1">
    <property type="nucleotide sequence ID" value="XM_022472518.1"/>
</dbReference>
<dbReference type="SUPFAM" id="SSF159034">
    <property type="entry name" value="Mib/herc2 domain-like"/>
    <property type="match status" value="1"/>
</dbReference>
<feature type="repeat" description="RCC1" evidence="18">
    <location>
        <begin position="740"/>
        <end position="791"/>
    </location>
</feature>
<feature type="repeat" description="RCC1" evidence="18">
    <location>
        <begin position="3339"/>
        <end position="3390"/>
    </location>
</feature>
<dbReference type="Pfam" id="PF00173">
    <property type="entry name" value="Cyt-b5"/>
    <property type="match status" value="1"/>
</dbReference>
<dbReference type="Gene3D" id="3.90.1750.10">
    <property type="entry name" value="Hect, E3 ligase catalytic domains"/>
    <property type="match status" value="1"/>
</dbReference>
<dbReference type="PROSITE" id="PS51284">
    <property type="entry name" value="DOC"/>
    <property type="match status" value="1"/>
</dbReference>
<dbReference type="Gene3D" id="3.30.2410.10">
    <property type="entry name" value="Hect, E3 ligase catalytic domain"/>
    <property type="match status" value="1"/>
</dbReference>